<gene>
    <name evidence="1" type="ORF">CLIB1423_21S01684</name>
</gene>
<dbReference type="AlphaFoldDB" id="A0A9P0QU49"/>
<dbReference type="Proteomes" id="UP000837801">
    <property type="component" value="Unassembled WGS sequence"/>
</dbReference>
<organism evidence="1 2">
    <name type="scientific">[Candida] railenensis</name>
    <dbReference type="NCBI Taxonomy" id="45579"/>
    <lineage>
        <taxon>Eukaryota</taxon>
        <taxon>Fungi</taxon>
        <taxon>Dikarya</taxon>
        <taxon>Ascomycota</taxon>
        <taxon>Saccharomycotina</taxon>
        <taxon>Pichiomycetes</taxon>
        <taxon>Debaryomycetaceae</taxon>
        <taxon>Kurtzmaniella</taxon>
    </lineage>
</organism>
<reference evidence="1" key="1">
    <citation type="submission" date="2022-03" db="EMBL/GenBank/DDBJ databases">
        <authorList>
            <person name="Legras J.-L."/>
            <person name="Devillers H."/>
            <person name="Grondin C."/>
        </authorList>
    </citation>
    <scope>NUCLEOTIDE SEQUENCE</scope>
    <source>
        <strain evidence="1">CLIB 1423</strain>
    </source>
</reference>
<proteinExistence type="predicted"/>
<protein>
    <submittedName>
        <fullName evidence="1">Uncharacterized protein</fullName>
    </submittedName>
</protein>
<keyword evidence="2" id="KW-1185">Reference proteome</keyword>
<accession>A0A9P0QU49</accession>
<comment type="caution">
    <text evidence="1">The sequence shown here is derived from an EMBL/GenBank/DDBJ whole genome shotgun (WGS) entry which is preliminary data.</text>
</comment>
<evidence type="ECO:0000313" key="1">
    <source>
        <dbReference type="EMBL" id="CAH2355094.1"/>
    </source>
</evidence>
<sequence>MYICTYCLFPDRYYSRQAIVNCIYIYRSPDECPSGGFGSASESFQSCFACLTPTNLRFRNHTLRDHWYRDSFCSHLRFISCCIVYLFKFFHDLPSYNFSTHSCLLLSFFHKAI</sequence>
<evidence type="ECO:0000313" key="2">
    <source>
        <dbReference type="Proteomes" id="UP000837801"/>
    </source>
</evidence>
<name>A0A9P0QU49_9ASCO</name>
<dbReference type="EMBL" id="CAKXYY010000021">
    <property type="protein sequence ID" value="CAH2355094.1"/>
    <property type="molecule type" value="Genomic_DNA"/>
</dbReference>